<dbReference type="EMBL" id="BAABWU010000002">
    <property type="protein sequence ID" value="GAA6195567.1"/>
    <property type="molecule type" value="Genomic_DNA"/>
</dbReference>
<proteinExistence type="predicted"/>
<reference evidence="1 2" key="1">
    <citation type="submission" date="2024-04" db="EMBL/GenBank/DDBJ databases">
        <title>Draft genome sequence of Pseudophaeobacter arcticus NBRC 116598.</title>
        <authorList>
            <person name="Miyakawa T."/>
            <person name="Kusuya Y."/>
            <person name="Miura T."/>
        </authorList>
    </citation>
    <scope>NUCLEOTIDE SEQUENCE [LARGE SCALE GENOMIC DNA]</scope>
    <source>
        <strain evidence="1 2">SU-CL00105</strain>
    </source>
</reference>
<comment type="caution">
    <text evidence="1">The sequence shown here is derived from an EMBL/GenBank/DDBJ whole genome shotgun (WGS) entry which is preliminary data.</text>
</comment>
<keyword evidence="2" id="KW-1185">Reference proteome</keyword>
<accession>A0ABQ0AI66</accession>
<dbReference type="Proteomes" id="UP001441944">
    <property type="component" value="Unassembled WGS sequence"/>
</dbReference>
<gene>
    <name evidence="1" type="ORF">NBRC116598_10110</name>
</gene>
<name>A0ABQ0AI66_9RHOB</name>
<sequence length="93" mass="10562">MNRLIGHLHMQGLLIRIRIDGNGFDTHLAGGLDNTAGDLAPVRDQDLFKHWQSLVLLYAEMQNAAGELWARLRRLREYLLSPEGADRSVKLEL</sequence>
<evidence type="ECO:0000313" key="2">
    <source>
        <dbReference type="Proteomes" id="UP001441944"/>
    </source>
</evidence>
<protein>
    <submittedName>
        <fullName evidence="1">Uncharacterized protein</fullName>
    </submittedName>
</protein>
<organism evidence="1 2">
    <name type="scientific">Pseudophaeobacter arcticus</name>
    <dbReference type="NCBI Taxonomy" id="385492"/>
    <lineage>
        <taxon>Bacteria</taxon>
        <taxon>Pseudomonadati</taxon>
        <taxon>Pseudomonadota</taxon>
        <taxon>Alphaproteobacteria</taxon>
        <taxon>Rhodobacterales</taxon>
        <taxon>Paracoccaceae</taxon>
        <taxon>Pseudophaeobacter</taxon>
    </lineage>
</organism>
<evidence type="ECO:0000313" key="1">
    <source>
        <dbReference type="EMBL" id="GAA6195567.1"/>
    </source>
</evidence>